<keyword evidence="5" id="KW-0808">Transferase</keyword>
<dbReference type="GO" id="GO:0030246">
    <property type="term" value="F:carbohydrate binding"/>
    <property type="evidence" value="ECO:0007669"/>
    <property type="project" value="UniProtKB-KW"/>
</dbReference>
<keyword evidence="12 20" id="KW-1133">Transmembrane helix</keyword>
<comment type="caution">
    <text evidence="24">The sequence shown here is derived from an EMBL/GenBank/DDBJ whole genome shotgun (WGS) entry which is preliminary data.</text>
</comment>
<dbReference type="SMART" id="SM00220">
    <property type="entry name" value="S_TKc"/>
    <property type="match status" value="1"/>
</dbReference>
<dbReference type="Gene3D" id="1.10.510.10">
    <property type="entry name" value="Transferase(Phosphotransferase) domain 1"/>
    <property type="match status" value="3"/>
</dbReference>
<evidence type="ECO:0000256" key="7">
    <source>
        <dbReference type="ARBA" id="ARBA00022729"/>
    </source>
</evidence>
<evidence type="ECO:0000256" key="3">
    <source>
        <dbReference type="ARBA" id="ARBA00022527"/>
    </source>
</evidence>
<keyword evidence="4" id="KW-0245">EGF-like domain</keyword>
<dbReference type="GO" id="GO:0004674">
    <property type="term" value="F:protein serine/threonine kinase activity"/>
    <property type="evidence" value="ECO:0007669"/>
    <property type="project" value="UniProtKB-KW"/>
</dbReference>
<feature type="binding site" evidence="19">
    <location>
        <position position="558"/>
    </location>
    <ligand>
        <name>ATP</name>
        <dbReference type="ChEBI" id="CHEBI:30616"/>
    </ligand>
</feature>
<evidence type="ECO:0000256" key="10">
    <source>
        <dbReference type="ARBA" id="ARBA00022777"/>
    </source>
</evidence>
<evidence type="ECO:0000259" key="22">
    <source>
        <dbReference type="PROSITE" id="PS50011"/>
    </source>
</evidence>
<dbReference type="PANTHER" id="PTHR47976">
    <property type="entry name" value="G-TYPE LECTIN S-RECEPTOR-LIKE SERINE/THREONINE-PROTEIN KINASE SD2-5"/>
    <property type="match status" value="1"/>
</dbReference>
<dbReference type="InterPro" id="IPR036426">
    <property type="entry name" value="Bulb-type_lectin_dom_sf"/>
</dbReference>
<evidence type="ECO:0000256" key="8">
    <source>
        <dbReference type="ARBA" id="ARBA00022734"/>
    </source>
</evidence>
<evidence type="ECO:0000256" key="11">
    <source>
        <dbReference type="ARBA" id="ARBA00022840"/>
    </source>
</evidence>
<evidence type="ECO:0000259" key="23">
    <source>
        <dbReference type="PROSITE" id="PS50927"/>
    </source>
</evidence>
<feature type="signal peptide" evidence="21">
    <location>
        <begin position="1"/>
        <end position="27"/>
    </location>
</feature>
<feature type="transmembrane region" description="Helical" evidence="20">
    <location>
        <begin position="756"/>
        <end position="781"/>
    </location>
</feature>
<feature type="binding site" evidence="19">
    <location>
        <position position="1222"/>
    </location>
    <ligand>
        <name>ATP</name>
        <dbReference type="ChEBI" id="CHEBI:30616"/>
    </ligand>
</feature>
<dbReference type="GO" id="GO:0005524">
    <property type="term" value="F:ATP binding"/>
    <property type="evidence" value="ECO:0007669"/>
    <property type="project" value="UniProtKB-UniRule"/>
</dbReference>
<dbReference type="FunFam" id="3.30.200.20:FF:000059">
    <property type="entry name" value="S-receptor-like serine/threonine-protein kinase"/>
    <property type="match status" value="2"/>
</dbReference>
<dbReference type="Pfam" id="PF01453">
    <property type="entry name" value="B_lectin"/>
    <property type="match status" value="1"/>
</dbReference>
<keyword evidence="15" id="KW-0675">Receptor</keyword>
<keyword evidence="6 20" id="KW-0812">Transmembrane</keyword>
<proteinExistence type="predicted"/>
<evidence type="ECO:0000256" key="19">
    <source>
        <dbReference type="PROSITE-ProRule" id="PRU10141"/>
    </source>
</evidence>
<protein>
    <recommendedName>
        <fullName evidence="2">non-specific serine/threonine protein kinase</fullName>
        <ecNumber evidence="2">2.7.11.1</ecNumber>
    </recommendedName>
</protein>
<dbReference type="SMART" id="SM00108">
    <property type="entry name" value="B_lectin"/>
    <property type="match status" value="1"/>
</dbReference>
<evidence type="ECO:0000313" key="24">
    <source>
        <dbReference type="EMBL" id="KAF4350072.1"/>
    </source>
</evidence>
<keyword evidence="3" id="KW-0723">Serine/threonine-protein kinase</keyword>
<evidence type="ECO:0000256" key="20">
    <source>
        <dbReference type="SAM" id="Phobius"/>
    </source>
</evidence>
<keyword evidence="10" id="KW-0418">Kinase</keyword>
<evidence type="ECO:0000256" key="5">
    <source>
        <dbReference type="ARBA" id="ARBA00022679"/>
    </source>
</evidence>
<comment type="catalytic activity">
    <reaction evidence="17">
        <text>L-threonyl-[protein] + ATP = O-phospho-L-threonyl-[protein] + ADP + H(+)</text>
        <dbReference type="Rhea" id="RHEA:46608"/>
        <dbReference type="Rhea" id="RHEA-COMP:11060"/>
        <dbReference type="Rhea" id="RHEA-COMP:11605"/>
        <dbReference type="ChEBI" id="CHEBI:15378"/>
        <dbReference type="ChEBI" id="CHEBI:30013"/>
        <dbReference type="ChEBI" id="CHEBI:30616"/>
        <dbReference type="ChEBI" id="CHEBI:61977"/>
        <dbReference type="ChEBI" id="CHEBI:456216"/>
        <dbReference type="EC" id="2.7.11.1"/>
    </reaction>
</comment>
<keyword evidence="16" id="KW-0325">Glycoprotein</keyword>
<evidence type="ECO:0000256" key="14">
    <source>
        <dbReference type="ARBA" id="ARBA00023157"/>
    </source>
</evidence>
<evidence type="ECO:0000256" key="4">
    <source>
        <dbReference type="ARBA" id="ARBA00022536"/>
    </source>
</evidence>
<evidence type="ECO:0000256" key="21">
    <source>
        <dbReference type="SAM" id="SignalP"/>
    </source>
</evidence>
<feature type="transmembrane region" description="Helical" evidence="20">
    <location>
        <begin position="464"/>
        <end position="491"/>
    </location>
</feature>
<dbReference type="InterPro" id="IPR017441">
    <property type="entry name" value="Protein_kinase_ATP_BS"/>
</dbReference>
<dbReference type="Gene3D" id="2.90.10.10">
    <property type="entry name" value="Bulb-type lectin domain"/>
    <property type="match status" value="3"/>
</dbReference>
<reference evidence="24 25" key="1">
    <citation type="journal article" date="2020" name="bioRxiv">
        <title>Sequence and annotation of 42 cannabis genomes reveals extensive copy number variation in cannabinoid synthesis and pathogen resistance genes.</title>
        <authorList>
            <person name="Mckernan K.J."/>
            <person name="Helbert Y."/>
            <person name="Kane L.T."/>
            <person name="Ebling H."/>
            <person name="Zhang L."/>
            <person name="Liu B."/>
            <person name="Eaton Z."/>
            <person name="Mclaughlin S."/>
            <person name="Kingan S."/>
            <person name="Baybayan P."/>
            <person name="Concepcion G."/>
            <person name="Jordan M."/>
            <person name="Riva A."/>
            <person name="Barbazuk W."/>
            <person name="Harkins T."/>
        </authorList>
    </citation>
    <scope>NUCLEOTIDE SEQUENCE [LARGE SCALE GENOMIC DNA]</scope>
    <source>
        <strain evidence="25">cv. Jamaican Lion 4</strain>
        <tissue evidence="24">Leaf</tissue>
    </source>
</reference>
<dbReference type="PROSITE" id="PS00108">
    <property type="entry name" value="PROTEIN_KINASE_ST"/>
    <property type="match status" value="1"/>
</dbReference>
<keyword evidence="8" id="KW-0430">Lectin</keyword>
<dbReference type="PANTHER" id="PTHR47976:SF15">
    <property type="entry name" value="G-TYPE LECTIN S-RECEPTOR-LIKE SERINE_THREONINE-PROTEIN KINASE RLK1"/>
    <property type="match status" value="1"/>
</dbReference>
<keyword evidence="9 19" id="KW-0547">Nucleotide-binding</keyword>
<feature type="domain" description="Bulb-type lectin" evidence="23">
    <location>
        <begin position="34"/>
        <end position="149"/>
    </location>
</feature>
<dbReference type="Proteomes" id="UP000583929">
    <property type="component" value="Unassembled WGS sequence"/>
</dbReference>
<gene>
    <name evidence="24" type="ORF">G4B88_000333</name>
</gene>
<sequence length="1484" mass="166733">MMMSSTHLNQTFLSLLFLLMLLCWTNAANITLGSSLTAKLNHQNEESSWLSPNGDFSFGFQQIQKDCFLLAIWFNKVPEQTIVWSANRDNLVQQGSIVELTKVGSLALRDSTGKEVWSTGFGVDHAAMLNTGNFVLANKDFSNNWESFNEPTDTLLPTQVLTSTKQLIASYSKSNYSRGRYLMTIDDGDLVLFSRRPPQDHESIYWPENLIDGRSTGQGISFQVMFNKSGSIYVQARNGTILKWLSQSNSSSSTSGLYQRAILEYDGVFRHYVYPKDDDSQNSTGWPLRQWSQTSQAIPENKCLNFRSPVGSGACGYNSYCSIDNDGRPSCYCPNGYTFIDSNDKMKGCIPIFEAQSCNDDLEDYKNFYIDSIDFLNWPLGDYESFQSVSEDWCRNACLVDCFCPLAIFGGNKCYKIAAPLTNGMMDSSIQGTKSLVKIRKGNSTASKQCNNLDSKRKVDKTTLIVIGSVIISSSVVLNILLLITSLVFCFRLRRKASITKPNQNILEMNLQNFSFVELEKATNGFEEQLGAGAFGVVYKGVVELDNNNITSIIAVKKLYNNNMVKEGEQEFKAEVMSIGSTNHKNLVKLIGFCNEGQHRLLVYEYMSNGSLASFLFGPSKPKWHQRKQLALGIARGLFYLHEEKNVEANVEDDAQIILADWACDCYEAGKVECLVENDDEAKMEMKMVEKYVMVALWCIQEDPSLRPTMKKVMLMLEGSENIVKRISLNPNKIAIAKLKAPSQRQRNRIRGDKHILGKMFVVVQMSHLFTLLFIPFSVVLSQFNGLVTLNETLTAGDKDAFWLSPSKDFAFGFHRLNNNDNVLDFHFTDEHYLLAIWYYKLGPDVTIVWHANATTVPRGSTLELNIHTGLVLITSSSQSGDQVVWKTELKEGEGGGGGGSNIGGHDYQINFDAKGNLYLLSSDRKICIAKSDDAIVSPSKHYLKVTLNFHGVLSLSYCPKSNHNTTEMSWKVLKAIPDDICNDLIVPRSMGTGPCGYNSICKVRDDGIPTCKCPLGYSFLNPNSNYSGCKPDFQQICDDNGNKMSMKDLPKTDWPQSDYELIEPSDYEECKNNCLLDCNCFVAIFNFDNNRCFKNRLPLSNGRESEKLKHAMASIKYMNASLINTLHIPSSNKTYKIIMTLMFILLGGSLLINAVVLSSSLLNCSNKLIRSNGNSVVMSLRRFTYKELTEATKGFKEELGRGSYGIVYKGKTEFGTDIAVKLLKRLFSENEKEFQAELNIIGQTHQKNLVKLVGYCNERKHRLLVYEYMSNGTLASFLFRGPKPSWNQRTRIAIGIARGLFYLHEDCSTTQIIHCDIKPQNVLLDDCHNARISDFGMAKILGLSQTHNSSSSNKTSIRGTKGYIAPEWFRSSSSTTITTKVDVYSYGVMLLEIVSCRRNEIDLVDLVYECYNNERLEDLVENDIEAMDEIEMVERFVKVGLWCLNEDPSKRPSMKMVLLMLEGIVVVSSPSTSPAYSSYSSSF</sequence>
<dbReference type="InterPro" id="IPR001245">
    <property type="entry name" value="Ser-Thr/Tyr_kinase_cat_dom"/>
</dbReference>
<dbReference type="GO" id="GO:0016020">
    <property type="term" value="C:membrane"/>
    <property type="evidence" value="ECO:0007669"/>
    <property type="project" value="UniProtKB-SubCell"/>
</dbReference>
<feature type="domain" description="Protein kinase" evidence="22">
    <location>
        <begin position="524"/>
        <end position="835"/>
    </location>
</feature>
<comment type="catalytic activity">
    <reaction evidence="18">
        <text>L-seryl-[protein] + ATP = O-phospho-L-seryl-[protein] + ADP + H(+)</text>
        <dbReference type="Rhea" id="RHEA:17989"/>
        <dbReference type="Rhea" id="RHEA-COMP:9863"/>
        <dbReference type="Rhea" id="RHEA-COMP:11604"/>
        <dbReference type="ChEBI" id="CHEBI:15378"/>
        <dbReference type="ChEBI" id="CHEBI:29999"/>
        <dbReference type="ChEBI" id="CHEBI:30616"/>
        <dbReference type="ChEBI" id="CHEBI:83421"/>
        <dbReference type="ChEBI" id="CHEBI:456216"/>
        <dbReference type="EC" id="2.7.11.1"/>
    </reaction>
</comment>
<dbReference type="InterPro" id="IPR011009">
    <property type="entry name" value="Kinase-like_dom_sf"/>
</dbReference>
<dbReference type="FunFam" id="2.90.10.10:FF:000013">
    <property type="entry name" value="G-type lectin S-receptor-like serine/threonine-protein kinase LECRK1"/>
    <property type="match status" value="1"/>
</dbReference>
<evidence type="ECO:0000256" key="16">
    <source>
        <dbReference type="ARBA" id="ARBA00023180"/>
    </source>
</evidence>
<keyword evidence="25" id="KW-1185">Reference proteome</keyword>
<dbReference type="InterPro" id="IPR008271">
    <property type="entry name" value="Ser/Thr_kinase_AS"/>
</dbReference>
<keyword evidence="11 19" id="KW-0067">ATP-binding</keyword>
<dbReference type="InterPro" id="IPR051343">
    <property type="entry name" value="G-type_lectin_kinases/EP1-like"/>
</dbReference>
<dbReference type="Pfam" id="PF07714">
    <property type="entry name" value="PK_Tyr_Ser-Thr"/>
    <property type="match status" value="1"/>
</dbReference>
<dbReference type="InterPro" id="IPR001480">
    <property type="entry name" value="Bulb-type_lectin_dom"/>
</dbReference>
<keyword evidence="13 20" id="KW-0472">Membrane</keyword>
<keyword evidence="7 21" id="KW-0732">Signal</keyword>
<evidence type="ECO:0000256" key="17">
    <source>
        <dbReference type="ARBA" id="ARBA00047899"/>
    </source>
</evidence>
<feature type="chain" id="PRO_5029517811" description="non-specific serine/threonine protein kinase" evidence="21">
    <location>
        <begin position="28"/>
        <end position="1484"/>
    </location>
</feature>
<dbReference type="SUPFAM" id="SSF51110">
    <property type="entry name" value="alpha-D-mannose-specific plant lectins"/>
    <property type="match status" value="1"/>
</dbReference>
<evidence type="ECO:0000256" key="15">
    <source>
        <dbReference type="ARBA" id="ARBA00023170"/>
    </source>
</evidence>
<evidence type="ECO:0000256" key="18">
    <source>
        <dbReference type="ARBA" id="ARBA00048679"/>
    </source>
</evidence>
<evidence type="ECO:0000256" key="13">
    <source>
        <dbReference type="ARBA" id="ARBA00023136"/>
    </source>
</evidence>
<dbReference type="Pfam" id="PF00069">
    <property type="entry name" value="Pkinase"/>
    <property type="match status" value="1"/>
</dbReference>
<name>A0A7J6DVE7_CANSA</name>
<organism evidence="24 25">
    <name type="scientific">Cannabis sativa</name>
    <name type="common">Hemp</name>
    <name type="synonym">Marijuana</name>
    <dbReference type="NCBI Taxonomy" id="3483"/>
    <lineage>
        <taxon>Eukaryota</taxon>
        <taxon>Viridiplantae</taxon>
        <taxon>Streptophyta</taxon>
        <taxon>Embryophyta</taxon>
        <taxon>Tracheophyta</taxon>
        <taxon>Spermatophyta</taxon>
        <taxon>Magnoliopsida</taxon>
        <taxon>eudicotyledons</taxon>
        <taxon>Gunneridae</taxon>
        <taxon>Pentapetalae</taxon>
        <taxon>rosids</taxon>
        <taxon>fabids</taxon>
        <taxon>Rosales</taxon>
        <taxon>Cannabaceae</taxon>
        <taxon>Cannabis</taxon>
    </lineage>
</organism>
<evidence type="ECO:0000256" key="9">
    <source>
        <dbReference type="ARBA" id="ARBA00022741"/>
    </source>
</evidence>
<feature type="domain" description="Protein kinase" evidence="22">
    <location>
        <begin position="1194"/>
        <end position="1466"/>
    </location>
</feature>
<dbReference type="EC" id="2.7.11.1" evidence="2"/>
<dbReference type="EMBL" id="JAATIQ010000612">
    <property type="protein sequence ID" value="KAF4350072.1"/>
    <property type="molecule type" value="Genomic_DNA"/>
</dbReference>
<evidence type="ECO:0000256" key="6">
    <source>
        <dbReference type="ARBA" id="ARBA00022692"/>
    </source>
</evidence>
<dbReference type="Gene3D" id="3.30.200.20">
    <property type="entry name" value="Phosphorylase Kinase, domain 1"/>
    <property type="match status" value="1"/>
</dbReference>
<keyword evidence="14" id="KW-1015">Disulfide bond</keyword>
<dbReference type="SUPFAM" id="SSF56112">
    <property type="entry name" value="Protein kinase-like (PK-like)"/>
    <property type="match status" value="2"/>
</dbReference>
<evidence type="ECO:0000256" key="12">
    <source>
        <dbReference type="ARBA" id="ARBA00022989"/>
    </source>
</evidence>
<dbReference type="PROSITE" id="PS00107">
    <property type="entry name" value="PROTEIN_KINASE_ATP"/>
    <property type="match status" value="2"/>
</dbReference>
<dbReference type="PROSITE" id="PS50927">
    <property type="entry name" value="BULB_LECTIN"/>
    <property type="match status" value="1"/>
</dbReference>
<accession>A0A7J6DVE7</accession>
<dbReference type="PROSITE" id="PS50011">
    <property type="entry name" value="PROTEIN_KINASE_DOM"/>
    <property type="match status" value="2"/>
</dbReference>
<evidence type="ECO:0000256" key="2">
    <source>
        <dbReference type="ARBA" id="ARBA00012513"/>
    </source>
</evidence>
<comment type="subcellular location">
    <subcellularLocation>
        <location evidence="1">Membrane</location>
        <topology evidence="1">Single-pass type I membrane protein</topology>
    </subcellularLocation>
</comment>
<dbReference type="FunFam" id="1.10.510.10:FF:000237">
    <property type="entry name" value="G-type lectin S-receptor-like serine/threonine-protein kinase"/>
    <property type="match status" value="1"/>
</dbReference>
<dbReference type="InterPro" id="IPR000719">
    <property type="entry name" value="Prot_kinase_dom"/>
</dbReference>
<evidence type="ECO:0000256" key="1">
    <source>
        <dbReference type="ARBA" id="ARBA00004479"/>
    </source>
</evidence>
<evidence type="ECO:0000313" key="25">
    <source>
        <dbReference type="Proteomes" id="UP000583929"/>
    </source>
</evidence>